<feature type="region of interest" description="Disordered" evidence="1">
    <location>
        <begin position="59"/>
        <end position="111"/>
    </location>
</feature>
<protein>
    <recommendedName>
        <fullName evidence="3">DUF2188 domain-containing protein</fullName>
    </recommendedName>
</protein>
<evidence type="ECO:0008006" key="3">
    <source>
        <dbReference type="Google" id="ProtNLM"/>
    </source>
</evidence>
<proteinExistence type="predicted"/>
<evidence type="ECO:0000313" key="2">
    <source>
        <dbReference type="EMBL" id="CAA9459865.1"/>
    </source>
</evidence>
<dbReference type="Pfam" id="PF09954">
    <property type="entry name" value="DUF2188"/>
    <property type="match status" value="1"/>
</dbReference>
<organism evidence="2">
    <name type="scientific">uncultured Rubrobacteraceae bacterium</name>
    <dbReference type="NCBI Taxonomy" id="349277"/>
    <lineage>
        <taxon>Bacteria</taxon>
        <taxon>Bacillati</taxon>
        <taxon>Actinomycetota</taxon>
        <taxon>Rubrobacteria</taxon>
        <taxon>Rubrobacterales</taxon>
        <taxon>Rubrobacteraceae</taxon>
        <taxon>environmental samples</taxon>
    </lineage>
</organism>
<gene>
    <name evidence="2" type="ORF">AVDCRST_MAG02-2086</name>
</gene>
<feature type="compositionally biased region" description="Basic and acidic residues" evidence="1">
    <location>
        <begin position="28"/>
        <end position="39"/>
    </location>
</feature>
<feature type="region of interest" description="Disordered" evidence="1">
    <location>
        <begin position="1"/>
        <end position="42"/>
    </location>
</feature>
<evidence type="ECO:0000256" key="1">
    <source>
        <dbReference type="SAM" id="MobiDB-lite"/>
    </source>
</evidence>
<reference evidence="2" key="1">
    <citation type="submission" date="2020-02" db="EMBL/GenBank/DDBJ databases">
        <authorList>
            <person name="Meier V. D."/>
        </authorList>
    </citation>
    <scope>NUCLEOTIDE SEQUENCE</scope>
    <source>
        <strain evidence="2">AVDCRST_MAG02</strain>
    </source>
</reference>
<accession>A0A6J4R1D1</accession>
<dbReference type="AlphaFoldDB" id="A0A6J4R1D1"/>
<feature type="compositionally biased region" description="Basic and acidic residues" evidence="1">
    <location>
        <begin position="7"/>
        <end position="17"/>
    </location>
</feature>
<dbReference type="InterPro" id="IPR018691">
    <property type="entry name" value="DUF2188"/>
</dbReference>
<sequence length="111" mass="11773">MGARKHSGAEEASDKAPGRAAETAGRMQGDKTLEAEGRAARRIGKRTTYCVSAHDDGGWKVRAEGAGRSTSVHKTEGEALANAKGLARSRRPSQMLVYKQDGTVRTGQTFG</sequence>
<name>A0A6J4R1D1_9ACTN</name>
<dbReference type="EMBL" id="CADCVH010000069">
    <property type="protein sequence ID" value="CAA9459865.1"/>
    <property type="molecule type" value="Genomic_DNA"/>
</dbReference>